<accession>A0A8G2C5Z4</accession>
<feature type="domain" description="HAMP" evidence="2">
    <location>
        <begin position="345"/>
        <end position="397"/>
    </location>
</feature>
<dbReference type="OrthoDB" id="9787818at2"/>
<dbReference type="AlphaFoldDB" id="A0A8G2C5Z4"/>
<reference evidence="3 4" key="1">
    <citation type="submission" date="2016-10" db="EMBL/GenBank/DDBJ databases">
        <authorList>
            <person name="Varghese N."/>
            <person name="Submissions S."/>
        </authorList>
    </citation>
    <scope>NUCLEOTIDE SEQUENCE [LARGE SCALE GENOMIC DNA]</scope>
    <source>
        <strain evidence="3 4">DSM 1741</strain>
    </source>
</reference>
<dbReference type="SUPFAM" id="SSF47384">
    <property type="entry name" value="Homodimeric domain of signal transducing histidine kinase"/>
    <property type="match status" value="1"/>
</dbReference>
<sequence length="648" mass="73272">MLFSIRKSLSIVLLILTALYAISATINTMSAISEYRRALKIHSNNIIADALFNAVQHYGFERGRVNVVLRDAGPVSQMESNRIFIRQQRDAGDDALNNAMDRIKMAGLFTPEVDRITSQWTAVQYLRADGDRECSIPLAERTKELVPRWFETMTSFINSIEALLEVLSSDEDNFDATARELFYIKMRTLALRNTSGPECSMVLASYGTNGTLPAEDLKKIFSLRGASTLLVEDVASAVQRIRDPRLKEAMLNFRQLYEQEFLPIQRASLDAIYSGAPLPLERAQYSKIMVDALKSIAPVMEASVAVTRDHIDATLENARTKSLLRIGLFLTFLALALLMLLFVKDKVSNRIKTMAQVMTGLSSNQDCEIPYQAASDEVGEMARSVVVFRENMIRRREADAHLLKDLEDRRTLLDTIPQQVWYQSDEHTYGVVNKSHAKFLGRPINEIEFSKLADVMPEHAKATEASAEVIAARETVISEEWTRNAAGELRLLNVTRHPKFAVDGRFEYLVCFAEDITEQRQAEQLRDDVERIIRHDIKSPLMGLHSLATYAMEGACVPFSEIAPMMVKSVQQVMKLIDSSDKLYRMEQGTYRPHCTLFPLSAPIQSITTAVRQLCELRHVSIRLDKGEDILVFGEEFLIEDMLLNSRS</sequence>
<keyword evidence="1" id="KW-0812">Transmembrane</keyword>
<dbReference type="Proteomes" id="UP000199581">
    <property type="component" value="Unassembled WGS sequence"/>
</dbReference>
<dbReference type="GO" id="GO:0016020">
    <property type="term" value="C:membrane"/>
    <property type="evidence" value="ECO:0007669"/>
    <property type="project" value="InterPro"/>
</dbReference>
<evidence type="ECO:0000256" key="1">
    <source>
        <dbReference type="SAM" id="Phobius"/>
    </source>
</evidence>
<dbReference type="InterPro" id="IPR035965">
    <property type="entry name" value="PAS-like_dom_sf"/>
</dbReference>
<proteinExistence type="predicted"/>
<dbReference type="InterPro" id="IPR013656">
    <property type="entry name" value="PAS_4"/>
</dbReference>
<comment type="caution">
    <text evidence="3">The sequence shown here is derived from an EMBL/GenBank/DDBJ whole genome shotgun (WGS) entry which is preliminary data.</text>
</comment>
<organism evidence="3 4">
    <name type="scientific">Desulfomicrobium norvegicum (strain DSM 1741 / NCIMB 8310)</name>
    <name type="common">Desulfovibrio baculatus (strain Norway 4)</name>
    <name type="synonym">Desulfovibrio desulfuricans (strain Norway 4)</name>
    <dbReference type="NCBI Taxonomy" id="52561"/>
    <lineage>
        <taxon>Bacteria</taxon>
        <taxon>Pseudomonadati</taxon>
        <taxon>Thermodesulfobacteriota</taxon>
        <taxon>Desulfovibrionia</taxon>
        <taxon>Desulfovibrionales</taxon>
        <taxon>Desulfomicrobiaceae</taxon>
        <taxon>Desulfomicrobium</taxon>
    </lineage>
</organism>
<dbReference type="InterPro" id="IPR000014">
    <property type="entry name" value="PAS"/>
</dbReference>
<dbReference type="InterPro" id="IPR036097">
    <property type="entry name" value="HisK_dim/P_sf"/>
</dbReference>
<keyword evidence="1" id="KW-0472">Membrane</keyword>
<dbReference type="SUPFAM" id="SSF55785">
    <property type="entry name" value="PYP-like sensor domain (PAS domain)"/>
    <property type="match status" value="1"/>
</dbReference>
<evidence type="ECO:0000313" key="3">
    <source>
        <dbReference type="EMBL" id="SFM18070.1"/>
    </source>
</evidence>
<protein>
    <submittedName>
        <fullName evidence="3">PAS domain S-box-containing protein</fullName>
    </submittedName>
</protein>
<dbReference type="EMBL" id="FOTO01000018">
    <property type="protein sequence ID" value="SFM18070.1"/>
    <property type="molecule type" value="Genomic_DNA"/>
</dbReference>
<keyword evidence="1" id="KW-1133">Transmembrane helix</keyword>
<dbReference type="Gene3D" id="3.30.450.20">
    <property type="entry name" value="PAS domain"/>
    <property type="match status" value="1"/>
</dbReference>
<dbReference type="RefSeq" id="WP_092194303.1">
    <property type="nucleotide sequence ID" value="NZ_FOTO01000018.1"/>
</dbReference>
<dbReference type="InterPro" id="IPR003660">
    <property type="entry name" value="HAMP_dom"/>
</dbReference>
<gene>
    <name evidence="3" type="ORF">SAMN05421830_11855</name>
</gene>
<feature type="transmembrane region" description="Helical" evidence="1">
    <location>
        <begin position="323"/>
        <end position="343"/>
    </location>
</feature>
<dbReference type="PROSITE" id="PS50885">
    <property type="entry name" value="HAMP"/>
    <property type="match status" value="1"/>
</dbReference>
<keyword evidence="4" id="KW-1185">Reference proteome</keyword>
<evidence type="ECO:0000313" key="4">
    <source>
        <dbReference type="Proteomes" id="UP000199581"/>
    </source>
</evidence>
<dbReference type="Pfam" id="PF08448">
    <property type="entry name" value="PAS_4"/>
    <property type="match status" value="1"/>
</dbReference>
<dbReference type="Gene3D" id="6.10.340.10">
    <property type="match status" value="1"/>
</dbReference>
<name>A0A8G2C5Z4_DESNO</name>
<dbReference type="GO" id="GO:0000155">
    <property type="term" value="F:phosphorelay sensor kinase activity"/>
    <property type="evidence" value="ECO:0007669"/>
    <property type="project" value="InterPro"/>
</dbReference>
<dbReference type="NCBIfam" id="TIGR00229">
    <property type="entry name" value="sensory_box"/>
    <property type="match status" value="1"/>
</dbReference>
<evidence type="ECO:0000259" key="2">
    <source>
        <dbReference type="PROSITE" id="PS50885"/>
    </source>
</evidence>